<sequence>MYKLVQIRNEILAHILDLEFEPFKYEDGEELVMDTETIQEADSDTQAQLILLAASHHNIEPLRILLRTGSASVQDPETGFTPLHAAIAACQPSPDHSINGKSHNGHVDGATDGDHGSAAESGVEAAAKTMRLLLQNGAIWNDVDTNNETPGCLALRLDLRELYEIMVDAGVRAEMLLNRLDEYEQLAGEDDGEDKEQGSDEETEKNGEVDTQSNDQQLDLNDDANDSPEINNEDYLQSSLHFQDGRILDSAGNGVMMAWETDLMKRSADLLVPRSGLRILNIGHGMGIIDTFFQNKSPSAHYIIEAHPGVLERMRKDGWYDKPTVTIHEGRWQDVVPNIIEQGILFDAIYFDTFAEDYKALRDFFSDCIIGLLDDGGKFGFFNGLGADRQICYDVYGKVLEMDLFEAGFDTEWETLPVPYMEKGEWEGMKRRYWSLREYKLPTCEFIGAFNQHKTGLLLLTSTLALRAPNGHEPTPRHSESPNQQPAAVSPAVKAGVAASKDE</sequence>
<feature type="region of interest" description="Disordered" evidence="13">
    <location>
        <begin position="99"/>
        <end position="120"/>
    </location>
</feature>
<feature type="compositionally biased region" description="Acidic residues" evidence="13">
    <location>
        <begin position="186"/>
        <end position="203"/>
    </location>
</feature>
<evidence type="ECO:0000256" key="2">
    <source>
        <dbReference type="ARBA" id="ARBA00004123"/>
    </source>
</evidence>
<dbReference type="PROSITE" id="PS51559">
    <property type="entry name" value="SAM_RMT2"/>
    <property type="match status" value="1"/>
</dbReference>
<dbReference type="SUPFAM" id="SSF48403">
    <property type="entry name" value="Ankyrin repeat"/>
    <property type="match status" value="1"/>
</dbReference>
<evidence type="ECO:0000256" key="7">
    <source>
        <dbReference type="ARBA" id="ARBA00022603"/>
    </source>
</evidence>
<feature type="compositionally biased region" description="Low complexity" evidence="13">
    <location>
        <begin position="210"/>
        <end position="219"/>
    </location>
</feature>
<protein>
    <recommendedName>
        <fullName evidence="5">Protein arginine N-methyltransferase 2</fullName>
    </recommendedName>
    <alternativeName>
        <fullName evidence="11">Protein-arginine N5-methyltransferase</fullName>
    </alternativeName>
    <alternativeName>
        <fullName evidence="12">Type IV protein arginine N-methyltransferase</fullName>
    </alternativeName>
</protein>
<reference evidence="15" key="1">
    <citation type="submission" date="2021-03" db="EMBL/GenBank/DDBJ databases">
        <authorList>
            <person name="Tagirdzhanova G."/>
        </authorList>
    </citation>
    <scope>NUCLEOTIDE SEQUENCE</scope>
</reference>
<dbReference type="InterPro" id="IPR026480">
    <property type="entry name" value="RMT2_dom"/>
</dbReference>
<evidence type="ECO:0000256" key="8">
    <source>
        <dbReference type="ARBA" id="ARBA00022679"/>
    </source>
</evidence>
<dbReference type="SUPFAM" id="SSF53335">
    <property type="entry name" value="S-adenosyl-L-methionine-dependent methyltransferases"/>
    <property type="match status" value="1"/>
</dbReference>
<dbReference type="GO" id="GO:0005634">
    <property type="term" value="C:nucleus"/>
    <property type="evidence" value="ECO:0007669"/>
    <property type="project" value="UniProtKB-SubCell"/>
</dbReference>
<evidence type="ECO:0000256" key="6">
    <source>
        <dbReference type="ARBA" id="ARBA00022490"/>
    </source>
</evidence>
<dbReference type="Gene3D" id="1.25.40.20">
    <property type="entry name" value="Ankyrin repeat-containing domain"/>
    <property type="match status" value="1"/>
</dbReference>
<comment type="caution">
    <text evidence="15">The sequence shown here is derived from an EMBL/GenBank/DDBJ whole genome shotgun (WGS) entry which is preliminary data.</text>
</comment>
<evidence type="ECO:0000256" key="5">
    <source>
        <dbReference type="ARBA" id="ARBA00018778"/>
    </source>
</evidence>
<evidence type="ECO:0000313" key="15">
    <source>
        <dbReference type="EMBL" id="CAF9917029.1"/>
    </source>
</evidence>
<evidence type="ECO:0000256" key="3">
    <source>
        <dbReference type="ARBA" id="ARBA00004496"/>
    </source>
</evidence>
<evidence type="ECO:0000256" key="1">
    <source>
        <dbReference type="ARBA" id="ARBA00002207"/>
    </source>
</evidence>
<keyword evidence="8" id="KW-0808">Transferase</keyword>
<keyword evidence="6" id="KW-0963">Cytoplasm</keyword>
<evidence type="ECO:0000259" key="14">
    <source>
        <dbReference type="PROSITE" id="PS51559"/>
    </source>
</evidence>
<comment type="subunit">
    <text evidence="4">Monomer.</text>
</comment>
<dbReference type="GO" id="GO:0005737">
    <property type="term" value="C:cytoplasm"/>
    <property type="evidence" value="ECO:0007669"/>
    <property type="project" value="UniProtKB-SubCell"/>
</dbReference>
<dbReference type="Proteomes" id="UP000664534">
    <property type="component" value="Unassembled WGS sequence"/>
</dbReference>
<evidence type="ECO:0000256" key="13">
    <source>
        <dbReference type="SAM" id="MobiDB-lite"/>
    </source>
</evidence>
<keyword evidence="16" id="KW-1185">Reference proteome</keyword>
<dbReference type="PANTHER" id="PTHR32379:SF1">
    <property type="entry name" value="GUANIDINOACETATE N-METHYLTRANSFERASE"/>
    <property type="match status" value="1"/>
</dbReference>
<dbReference type="OrthoDB" id="19014at2759"/>
<dbReference type="InterPro" id="IPR036770">
    <property type="entry name" value="Ankyrin_rpt-contain_sf"/>
</dbReference>
<keyword evidence="9" id="KW-0949">S-adenosyl-L-methionine</keyword>
<comment type="subcellular location">
    <subcellularLocation>
        <location evidence="3">Cytoplasm</location>
    </subcellularLocation>
    <subcellularLocation>
        <location evidence="2">Nucleus</location>
    </subcellularLocation>
</comment>
<feature type="region of interest" description="Disordered" evidence="13">
    <location>
        <begin position="469"/>
        <end position="503"/>
    </location>
</feature>
<dbReference type="GO" id="GO:0019702">
    <property type="term" value="F:protein arginine N5-methyltransferase activity"/>
    <property type="evidence" value="ECO:0007669"/>
    <property type="project" value="TreeGrafter"/>
</dbReference>
<keyword evidence="10" id="KW-0539">Nucleus</keyword>
<dbReference type="GO" id="GO:0032259">
    <property type="term" value="P:methylation"/>
    <property type="evidence" value="ECO:0007669"/>
    <property type="project" value="UniProtKB-KW"/>
</dbReference>
<dbReference type="EMBL" id="CAJPDT010000017">
    <property type="protein sequence ID" value="CAF9917029.1"/>
    <property type="molecule type" value="Genomic_DNA"/>
</dbReference>
<evidence type="ECO:0000256" key="9">
    <source>
        <dbReference type="ARBA" id="ARBA00022691"/>
    </source>
</evidence>
<dbReference type="InterPro" id="IPR029063">
    <property type="entry name" value="SAM-dependent_MTases_sf"/>
</dbReference>
<dbReference type="FunFam" id="3.40.50.150:FF:000135">
    <property type="entry name" value="Arginine N-methyltransferase 2"/>
    <property type="match status" value="1"/>
</dbReference>
<dbReference type="PIRSF" id="PIRSF038148">
    <property type="entry name" value="Arginine_N-mtfrase-2"/>
    <property type="match status" value="1"/>
</dbReference>
<feature type="domain" description="RMT2" evidence="14">
    <location>
        <begin position="226"/>
        <end position="449"/>
    </location>
</feature>
<evidence type="ECO:0000256" key="11">
    <source>
        <dbReference type="ARBA" id="ARBA00031001"/>
    </source>
</evidence>
<proteinExistence type="predicted"/>
<dbReference type="PANTHER" id="PTHR32379">
    <property type="entry name" value="GUANIDINOACETATE N-METHYLTRANSFERASE"/>
    <property type="match status" value="1"/>
</dbReference>
<dbReference type="CDD" id="cd02440">
    <property type="entry name" value="AdoMet_MTases"/>
    <property type="match status" value="1"/>
</dbReference>
<keyword evidence="7" id="KW-0489">Methyltransferase</keyword>
<dbReference type="InterPro" id="IPR051038">
    <property type="entry name" value="RMT2/GAMT_Mtase"/>
</dbReference>
<evidence type="ECO:0000256" key="12">
    <source>
        <dbReference type="ARBA" id="ARBA00031724"/>
    </source>
</evidence>
<feature type="region of interest" description="Disordered" evidence="13">
    <location>
        <begin position="186"/>
        <end position="231"/>
    </location>
</feature>
<accession>A0A8H3F2S9</accession>
<name>A0A8H3F2S9_9LECA</name>
<evidence type="ECO:0000313" key="16">
    <source>
        <dbReference type="Proteomes" id="UP000664534"/>
    </source>
</evidence>
<gene>
    <name evidence="15" type="primary">RMT2</name>
    <name evidence="15" type="ORF">IMSHALPRED_003375</name>
</gene>
<evidence type="ECO:0000256" key="10">
    <source>
        <dbReference type="ARBA" id="ARBA00023242"/>
    </source>
</evidence>
<dbReference type="Gene3D" id="3.40.50.150">
    <property type="entry name" value="Vaccinia Virus protein VP39"/>
    <property type="match status" value="1"/>
</dbReference>
<comment type="function">
    <text evidence="1">S-adenosyl-L-methionine-dependent protein-arginine N-methyltransferase that methylates the delta-nitrogen atom of arginine residues to form N5-methylarginine (type IV) in target proteins. Monomethylates ribosomal protein L12.</text>
</comment>
<dbReference type="AlphaFoldDB" id="A0A8H3F2S9"/>
<organism evidence="15 16">
    <name type="scientific">Imshaugia aleurites</name>
    <dbReference type="NCBI Taxonomy" id="172621"/>
    <lineage>
        <taxon>Eukaryota</taxon>
        <taxon>Fungi</taxon>
        <taxon>Dikarya</taxon>
        <taxon>Ascomycota</taxon>
        <taxon>Pezizomycotina</taxon>
        <taxon>Lecanoromycetes</taxon>
        <taxon>OSLEUM clade</taxon>
        <taxon>Lecanoromycetidae</taxon>
        <taxon>Lecanorales</taxon>
        <taxon>Lecanorineae</taxon>
        <taxon>Parmeliaceae</taxon>
        <taxon>Imshaugia</taxon>
    </lineage>
</organism>
<dbReference type="InterPro" id="IPR017408">
    <property type="entry name" value="Arginine_N-MeTrfase_2"/>
</dbReference>
<evidence type="ECO:0000256" key="4">
    <source>
        <dbReference type="ARBA" id="ARBA00011245"/>
    </source>
</evidence>